<protein>
    <submittedName>
        <fullName evidence="3">Uncharacterized protein</fullName>
    </submittedName>
</protein>
<name>A0A1X7UKY8_AMPQE</name>
<keyword evidence="2" id="KW-0472">Membrane</keyword>
<evidence type="ECO:0000256" key="1">
    <source>
        <dbReference type="SAM" id="MobiDB-lite"/>
    </source>
</evidence>
<evidence type="ECO:0000313" key="3">
    <source>
        <dbReference type="EnsemblMetazoa" id="Aqu2.1.28640_001"/>
    </source>
</evidence>
<keyword evidence="2" id="KW-0812">Transmembrane</keyword>
<keyword evidence="2" id="KW-1133">Transmembrane helix</keyword>
<dbReference type="AlphaFoldDB" id="A0A1X7UKY8"/>
<accession>A0A1X7UKY8</accession>
<dbReference type="EnsemblMetazoa" id="Aqu2.1.28640_001">
    <property type="protein sequence ID" value="Aqu2.1.28640_001"/>
    <property type="gene ID" value="Aqu2.1.28640"/>
</dbReference>
<evidence type="ECO:0000256" key="2">
    <source>
        <dbReference type="SAM" id="Phobius"/>
    </source>
</evidence>
<reference evidence="4" key="1">
    <citation type="journal article" date="2010" name="Nature">
        <title>The Amphimedon queenslandica genome and the evolution of animal complexity.</title>
        <authorList>
            <person name="Srivastava M."/>
            <person name="Simakov O."/>
            <person name="Chapman J."/>
            <person name="Fahey B."/>
            <person name="Gauthier M.E."/>
            <person name="Mitros T."/>
            <person name="Richards G.S."/>
            <person name="Conaco C."/>
            <person name="Dacre M."/>
            <person name="Hellsten U."/>
            <person name="Larroux C."/>
            <person name="Putnam N.H."/>
            <person name="Stanke M."/>
            <person name="Adamska M."/>
            <person name="Darling A."/>
            <person name="Degnan S.M."/>
            <person name="Oakley T.H."/>
            <person name="Plachetzki D.C."/>
            <person name="Zhai Y."/>
            <person name="Adamski M."/>
            <person name="Calcino A."/>
            <person name="Cummins S.F."/>
            <person name="Goodstein D.M."/>
            <person name="Harris C."/>
            <person name="Jackson D.J."/>
            <person name="Leys S.P."/>
            <person name="Shu S."/>
            <person name="Woodcroft B.J."/>
            <person name="Vervoort M."/>
            <person name="Kosik K.S."/>
            <person name="Manning G."/>
            <person name="Degnan B.M."/>
            <person name="Rokhsar D.S."/>
        </authorList>
    </citation>
    <scope>NUCLEOTIDE SEQUENCE [LARGE SCALE GENOMIC DNA]</scope>
</reference>
<sequence>MARVLVKFFIIFFISYAIGVAVIVITAELCRQKNQALRESGNASATISRSSDEADILYSHTSGRNKDSRYTLPSDSHLHSEGRDISQGIGFYYRHFVFDYKTDSEPIVITLFNYHNHTESPPQQAED</sequence>
<dbReference type="KEGG" id="aqu:100639614"/>
<reference evidence="3" key="2">
    <citation type="submission" date="2017-05" db="UniProtKB">
        <authorList>
            <consortium name="EnsemblMetazoa"/>
        </authorList>
    </citation>
    <scope>IDENTIFICATION</scope>
</reference>
<evidence type="ECO:0000313" key="4">
    <source>
        <dbReference type="Proteomes" id="UP000007879"/>
    </source>
</evidence>
<organism evidence="3">
    <name type="scientific">Amphimedon queenslandica</name>
    <name type="common">Sponge</name>
    <dbReference type="NCBI Taxonomy" id="400682"/>
    <lineage>
        <taxon>Eukaryota</taxon>
        <taxon>Metazoa</taxon>
        <taxon>Porifera</taxon>
        <taxon>Demospongiae</taxon>
        <taxon>Heteroscleromorpha</taxon>
        <taxon>Haplosclerida</taxon>
        <taxon>Niphatidae</taxon>
        <taxon>Amphimedon</taxon>
    </lineage>
</organism>
<dbReference type="InParanoid" id="A0A1X7UKY8"/>
<feature type="transmembrane region" description="Helical" evidence="2">
    <location>
        <begin position="6"/>
        <end position="30"/>
    </location>
</feature>
<dbReference type="EnsemblMetazoa" id="XM_019997940.1">
    <property type="protein sequence ID" value="XP_019853499.1"/>
    <property type="gene ID" value="LOC100639614"/>
</dbReference>
<feature type="region of interest" description="Disordered" evidence="1">
    <location>
        <begin position="58"/>
        <end position="81"/>
    </location>
</feature>
<dbReference type="EnsemblMetazoa" id="XM_003387396.3">
    <property type="protein sequence ID" value="XP_003387444.1"/>
    <property type="gene ID" value="LOC100639614"/>
</dbReference>
<keyword evidence="4" id="KW-1185">Reference proteome</keyword>
<dbReference type="Proteomes" id="UP000007879">
    <property type="component" value="Unassembled WGS sequence"/>
</dbReference>
<proteinExistence type="predicted"/>
<gene>
    <name evidence="3" type="primary">100639614</name>
</gene>